<protein>
    <submittedName>
        <fullName evidence="2">Uncharacterized protein</fullName>
    </submittedName>
</protein>
<proteinExistence type="predicted"/>
<evidence type="ECO:0000313" key="2">
    <source>
        <dbReference type="EMBL" id="EPY16842.1"/>
    </source>
</evidence>
<feature type="compositionally biased region" description="Polar residues" evidence="1">
    <location>
        <begin position="143"/>
        <end position="153"/>
    </location>
</feature>
<organism evidence="2 3">
    <name type="scientific">Strigomonas culicis</name>
    <dbReference type="NCBI Taxonomy" id="28005"/>
    <lineage>
        <taxon>Eukaryota</taxon>
        <taxon>Discoba</taxon>
        <taxon>Euglenozoa</taxon>
        <taxon>Kinetoplastea</taxon>
        <taxon>Metakinetoplastina</taxon>
        <taxon>Trypanosomatida</taxon>
        <taxon>Trypanosomatidae</taxon>
        <taxon>Strigomonadinae</taxon>
        <taxon>Strigomonas</taxon>
    </lineage>
</organism>
<name>S9TFJ3_9TRYP</name>
<gene>
    <name evidence="2" type="ORF">STCU_10958</name>
</gene>
<evidence type="ECO:0000256" key="1">
    <source>
        <dbReference type="SAM" id="MobiDB-lite"/>
    </source>
</evidence>
<evidence type="ECO:0000313" key="3">
    <source>
        <dbReference type="Proteomes" id="UP000015354"/>
    </source>
</evidence>
<feature type="compositionally biased region" description="Basic and acidic residues" evidence="1">
    <location>
        <begin position="39"/>
        <end position="61"/>
    </location>
</feature>
<dbReference type="Proteomes" id="UP000015354">
    <property type="component" value="Unassembled WGS sequence"/>
</dbReference>
<keyword evidence="3" id="KW-1185">Reference proteome</keyword>
<feature type="compositionally biased region" description="Basic and acidic residues" evidence="1">
    <location>
        <begin position="191"/>
        <end position="214"/>
    </location>
</feature>
<sequence length="214" mass="23904">MKSLESINKEKAPISDTKPLESINKEKAPISDTKPLESINKEKAPTSDTKPLESKSQEKVEPPAVKRNSVQDRIKMFEAQNQSSTPTVPRRDRAKSEPNTSSPGIQHSTDNTVEHLKENAPNEGQAKEPEQQQPKTRPEVVQRPSTTAETSTSSHRESGSKTRRVQLDKLISSNDAIPLPTTRRRYVARLPTEKTNETDATPDVRPKRLPSIDK</sequence>
<accession>S9TFJ3</accession>
<feature type="region of interest" description="Disordered" evidence="1">
    <location>
        <begin position="1"/>
        <end position="214"/>
    </location>
</feature>
<dbReference type="AlphaFoldDB" id="S9TFJ3"/>
<feature type="compositionally biased region" description="Basic and acidic residues" evidence="1">
    <location>
        <begin position="112"/>
        <end position="140"/>
    </location>
</feature>
<comment type="caution">
    <text evidence="2">The sequence shown here is derived from an EMBL/GenBank/DDBJ whole genome shotgun (WGS) entry which is preliminary data.</text>
</comment>
<reference evidence="2 3" key="1">
    <citation type="journal article" date="2013" name="PLoS ONE">
        <title>Predicting the Proteins of Angomonas deanei, Strigomonas culicis and Their Respective Endosymbionts Reveals New Aspects of the Trypanosomatidae Family.</title>
        <authorList>
            <person name="Motta M.C."/>
            <person name="Martins A.C."/>
            <person name="de Souza S.S."/>
            <person name="Catta-Preta C.M."/>
            <person name="Silva R."/>
            <person name="Klein C.C."/>
            <person name="de Almeida L.G."/>
            <person name="de Lima Cunha O."/>
            <person name="Ciapina L.P."/>
            <person name="Brocchi M."/>
            <person name="Colabardini A.C."/>
            <person name="de Araujo Lima B."/>
            <person name="Machado C.R."/>
            <person name="de Almeida Soares C.M."/>
            <person name="Probst C.M."/>
            <person name="de Menezes C.B."/>
            <person name="Thompson C.E."/>
            <person name="Bartholomeu D.C."/>
            <person name="Gradia D.F."/>
            <person name="Pavoni D.P."/>
            <person name="Grisard E.C."/>
            <person name="Fantinatti-Garboggini F."/>
            <person name="Marchini F.K."/>
            <person name="Rodrigues-Luiz G.F."/>
            <person name="Wagner G."/>
            <person name="Goldman G.H."/>
            <person name="Fietto J.L."/>
            <person name="Elias M.C."/>
            <person name="Goldman M.H."/>
            <person name="Sagot M.F."/>
            <person name="Pereira M."/>
            <person name="Stoco P.H."/>
            <person name="de Mendonca-Neto R.P."/>
            <person name="Teixeira S.M."/>
            <person name="Maciel T.E."/>
            <person name="de Oliveira Mendes T.A."/>
            <person name="Urmenyi T.P."/>
            <person name="de Souza W."/>
            <person name="Schenkman S."/>
            <person name="de Vasconcelos A.T."/>
        </authorList>
    </citation>
    <scope>NUCLEOTIDE SEQUENCE [LARGE SCALE GENOMIC DNA]</scope>
</reference>
<feature type="compositionally biased region" description="Polar residues" evidence="1">
    <location>
        <begin position="97"/>
        <end position="111"/>
    </location>
</feature>
<dbReference type="EMBL" id="ATMH01010854">
    <property type="protein sequence ID" value="EPY16842.1"/>
    <property type="molecule type" value="Genomic_DNA"/>
</dbReference>